<evidence type="ECO:0000256" key="8">
    <source>
        <dbReference type="ARBA" id="ARBA00049934"/>
    </source>
</evidence>
<keyword evidence="6" id="KW-0408">Iron</keyword>
<dbReference type="InterPro" id="IPR001203">
    <property type="entry name" value="OxRdtase_Ald_Fedxn_C"/>
</dbReference>
<organism evidence="10 11">
    <name type="scientific">Youngiibacter multivorans</name>
    <dbReference type="NCBI Taxonomy" id="937251"/>
    <lineage>
        <taxon>Bacteria</taxon>
        <taxon>Bacillati</taxon>
        <taxon>Bacillota</taxon>
        <taxon>Clostridia</taxon>
        <taxon>Eubacteriales</taxon>
        <taxon>Clostridiaceae</taxon>
        <taxon>Youngiibacter</taxon>
    </lineage>
</organism>
<dbReference type="Proteomes" id="UP001519271">
    <property type="component" value="Unassembled WGS sequence"/>
</dbReference>
<gene>
    <name evidence="10" type="ORF">J2Z34_001777</name>
</gene>
<reference evidence="10 11" key="1">
    <citation type="submission" date="2021-03" db="EMBL/GenBank/DDBJ databases">
        <title>Genomic Encyclopedia of Type Strains, Phase IV (KMG-IV): sequencing the most valuable type-strain genomes for metagenomic binning, comparative biology and taxonomic classification.</title>
        <authorList>
            <person name="Goeker M."/>
        </authorList>
    </citation>
    <scope>NUCLEOTIDE SEQUENCE [LARGE SCALE GENOMIC DNA]</scope>
    <source>
        <strain evidence="10 11">DSM 6139</strain>
    </source>
</reference>
<dbReference type="SUPFAM" id="SSF56228">
    <property type="entry name" value="Aldehyde ferredoxin oxidoreductase, N-terminal domain"/>
    <property type="match status" value="1"/>
</dbReference>
<dbReference type="Gene3D" id="3.60.9.10">
    <property type="entry name" value="Aldehyde ferredoxin oxidoreductase, N-terminal domain"/>
    <property type="match status" value="1"/>
</dbReference>
<dbReference type="RefSeq" id="WP_209459494.1">
    <property type="nucleotide sequence ID" value="NZ_JAGGKC010000013.1"/>
</dbReference>
<dbReference type="InterPro" id="IPR036021">
    <property type="entry name" value="Tungsten_al_ferr_oxy-like_C"/>
</dbReference>
<evidence type="ECO:0000256" key="7">
    <source>
        <dbReference type="ARBA" id="ARBA00023014"/>
    </source>
</evidence>
<dbReference type="Pfam" id="PF02730">
    <property type="entry name" value="AFOR_N"/>
    <property type="match status" value="1"/>
</dbReference>
<comment type="cofactor">
    <cofactor evidence="8">
        <name>tungstopterin</name>
        <dbReference type="ChEBI" id="CHEBI:30402"/>
    </cofactor>
</comment>
<dbReference type="GO" id="GO:0033726">
    <property type="term" value="F:aldehyde ferredoxin oxidoreductase activity"/>
    <property type="evidence" value="ECO:0007669"/>
    <property type="project" value="UniProtKB-EC"/>
</dbReference>
<evidence type="ECO:0000256" key="3">
    <source>
        <dbReference type="ARBA" id="ARBA00022485"/>
    </source>
</evidence>
<dbReference type="SMART" id="SM00790">
    <property type="entry name" value="AFOR_N"/>
    <property type="match status" value="1"/>
</dbReference>
<evidence type="ECO:0000313" key="11">
    <source>
        <dbReference type="Proteomes" id="UP001519271"/>
    </source>
</evidence>
<proteinExistence type="inferred from homology"/>
<evidence type="ECO:0000256" key="6">
    <source>
        <dbReference type="ARBA" id="ARBA00023004"/>
    </source>
</evidence>
<dbReference type="Pfam" id="PF01314">
    <property type="entry name" value="AFOR_C"/>
    <property type="match status" value="1"/>
</dbReference>
<dbReference type="InterPro" id="IPR013984">
    <property type="entry name" value="Ald_Fedxn_OxRdtase_dom2"/>
</dbReference>
<dbReference type="Gene3D" id="1.10.599.10">
    <property type="entry name" value="Aldehyde Ferredoxin Oxidoreductase Protein, subunit A, domain 3"/>
    <property type="match status" value="1"/>
</dbReference>
<protein>
    <submittedName>
        <fullName evidence="10">Aldehyde:ferredoxin oxidoreductase</fullName>
        <ecNumber evidence="10">1.2.7.5</ecNumber>
    </submittedName>
</protein>
<comment type="caution">
    <text evidence="10">The sequence shown here is derived from an EMBL/GenBank/DDBJ whole genome shotgun (WGS) entry which is preliminary data.</text>
</comment>
<evidence type="ECO:0000256" key="5">
    <source>
        <dbReference type="ARBA" id="ARBA00023002"/>
    </source>
</evidence>
<keyword evidence="11" id="KW-1185">Reference proteome</keyword>
<dbReference type="InterPro" id="IPR013985">
    <property type="entry name" value="Ald_Fedxn_OxRdtase_dom3"/>
</dbReference>
<dbReference type="EC" id="1.2.7.5" evidence="10"/>
<evidence type="ECO:0000259" key="9">
    <source>
        <dbReference type="SMART" id="SM00790"/>
    </source>
</evidence>
<evidence type="ECO:0000256" key="1">
    <source>
        <dbReference type="ARBA" id="ARBA00001966"/>
    </source>
</evidence>
<comment type="cofactor">
    <cofactor evidence="1">
        <name>[4Fe-4S] cluster</name>
        <dbReference type="ChEBI" id="CHEBI:49883"/>
    </cofactor>
</comment>
<dbReference type="InterPro" id="IPR036503">
    <property type="entry name" value="Ald_Fedxn_OxRdtase_N_sf"/>
</dbReference>
<keyword evidence="7" id="KW-0411">Iron-sulfur</keyword>
<keyword evidence="5 10" id="KW-0560">Oxidoreductase</keyword>
<dbReference type="InterPro" id="IPR051919">
    <property type="entry name" value="W-dependent_AOR"/>
</dbReference>
<dbReference type="EMBL" id="JAGGKC010000013">
    <property type="protein sequence ID" value="MBP1919288.1"/>
    <property type="molecule type" value="Genomic_DNA"/>
</dbReference>
<evidence type="ECO:0000256" key="2">
    <source>
        <dbReference type="ARBA" id="ARBA00011032"/>
    </source>
</evidence>
<keyword evidence="4" id="KW-0479">Metal-binding</keyword>
<sequence>MSIHGGFWNSLLRINLTDKSIKKEKLDDEVFRKYVGGALLADKLLYDELSPGIDPLGPENKLVFFAGPLTGTKAICASRMGVATKSPLTGTICNSFSGGHMPVELKYAGYDIIVIEGASDVPVYISIKDDKVSIRSAEKLWGINALDTQIYMKEELNDQNYRIACIGPAGEHISLISSIINEQRAMGRKGVGAVMGSKKLKAIAIRGTQTVPVANPEILQAGIAEFTKALKDSPFAYPVFSHVGSSSAVDAAQAVGVFPSRNYTDTGCQDYSAIGPEALSEYKVRRNNCFGCPLGCSQVRMAKNGKYAGIATEGPEYETLYSFGSMLGIKNPDFIFVMDRLCDELGIDSISAGVTISMAMEMYEKGLLPGAEGLDLTWGNEDTIAKLVRMMAYREGLGEMMSDGTRVFAKKLGNGAEKFAMNVKGLELPAYDPRGLKAHGLNFATAYNGADHNRGYAFQEVFGMPFPYPVERLAIKGKGILTKFNQDFCGTYDVATLCEFPTQLAMPHNAQEVVAMQLTGATGMEFTKEDVWALGERLNNLTRMFNVREGFSRKDDTLPERFMKEELKDGLSKGELITEADLNAMLDEYYEARGWDENGIPREEKLRELGLI</sequence>
<dbReference type="PANTHER" id="PTHR30038:SF0">
    <property type="entry name" value="TUNGSTEN-CONTAINING ALDEHYDE FERREDOXIN OXIDOREDUCTASE"/>
    <property type="match status" value="1"/>
</dbReference>
<accession>A0ABS4G413</accession>
<evidence type="ECO:0000256" key="4">
    <source>
        <dbReference type="ARBA" id="ARBA00022723"/>
    </source>
</evidence>
<comment type="similarity">
    <text evidence="2">Belongs to the AOR/FOR family.</text>
</comment>
<dbReference type="Gene3D" id="1.10.569.10">
    <property type="entry name" value="Aldehyde Ferredoxin Oxidoreductase Protein, subunit A, domain 2"/>
    <property type="match status" value="1"/>
</dbReference>
<evidence type="ECO:0000313" key="10">
    <source>
        <dbReference type="EMBL" id="MBP1919288.1"/>
    </source>
</evidence>
<dbReference type="PANTHER" id="PTHR30038">
    <property type="entry name" value="ALDEHYDE FERREDOXIN OXIDOREDUCTASE"/>
    <property type="match status" value="1"/>
</dbReference>
<dbReference type="SUPFAM" id="SSF48310">
    <property type="entry name" value="Aldehyde ferredoxin oxidoreductase, C-terminal domains"/>
    <property type="match status" value="1"/>
</dbReference>
<feature type="domain" description="Aldehyde ferredoxin oxidoreductase N-terminal" evidence="9">
    <location>
        <begin position="7"/>
        <end position="209"/>
    </location>
</feature>
<keyword evidence="3" id="KW-0004">4Fe-4S</keyword>
<dbReference type="InterPro" id="IPR013983">
    <property type="entry name" value="Ald_Fedxn_OxRdtase_N"/>
</dbReference>
<name>A0ABS4G413_9CLOT</name>